<dbReference type="InterPro" id="IPR055353">
    <property type="entry name" value="DUF7619"/>
</dbReference>
<keyword evidence="3" id="KW-0677">Repeat</keyword>
<evidence type="ECO:0000313" key="8">
    <source>
        <dbReference type="Proteomes" id="UP000184147"/>
    </source>
</evidence>
<keyword evidence="8" id="KW-1185">Reference proteome</keyword>
<sequence>MKQLYAFFVLLIVQLTSAQIVNIPDPAFKAYLLSANSTNLIASNQPWDYNVGFFIPIGMSVPIDTNNDGEIQVTEAQAITYLDVDYYNTSIQDLTGLEAFINLEGLNLKGSSASTFTLPAALQNLEGLRFGYSAMNLTIALNLPLLPNLKAFDSSITSVTGLNLSLMPNLEYLHAINANLTSFNKLDVPLLKYLDITQNNIPNLDISNMTHLETVKVGSSNVQQINLTGSTNLKFLNCSSNQLTDLNVSGLVNLETLLFAYNQVSNINLSGLSNLTTLGCSSNLISILDLSSQDSMVTLNCEQNLLTTLDLLHMTNLENLDCSSNLLTTLNVSSLTLLKTLKCSYNQIGTLDLSGLSDLFLLECNDNLIQDINFFGVTNLIFLRCSENQLTSLTISDFPNLDYLDCKNNLLSNLILNNLYDMSLFDCSNNLLSSLDLTTVPNFSFISFACGGNQIQTLSFKNGVNSSLSSVYLSPNPMVYICVDEDEVPWMQNIIEQQQSGLSPTCHTNSFCTFTPGGAVSTFRGVFRHDSNASGCDPADFVVPSPRISISNGTNTASYIGNANGQYSYSVQDGTFSITPQLENPTYFTVTPPNYLVTFPATPSPFTQDFCLTSVGVAHDLEVVIVPTDFAVPGFESSYSLLVKNKGNQNENVTLSFTFNDAVMNFTQASIAPTSSTVGLLTWNLGVIAPFETRMLNVTFVLNTPTAVPSLNANDVLNFQANAAGLSTDVTPLDNSFDLAQTVFNSYDPNDKTCLQGTVIDPAEIGSYVYYRIRFENTGTFPARNVVIKDVINPAMFDISTLRWVHSSHSGYAQIQGNEVRFIFENIQLPFEDDSNDGYVVFKIKTLPTLTLNSTISNTASIYFDFNYPIITNTETSIFTTLDVANFQSDAIDMFPVPAENTLQIVAPELIKSVSITDSQGRLLWTQLGDQATLQLDMQALPPGVYLIQTTTIGGKYLKKVLKK</sequence>
<dbReference type="Proteomes" id="UP000184147">
    <property type="component" value="Unassembled WGS sequence"/>
</dbReference>
<evidence type="ECO:0000313" key="7">
    <source>
        <dbReference type="EMBL" id="SHE93207.1"/>
    </source>
</evidence>
<dbReference type="STRING" id="1124188.SAMN05444377_10263"/>
<feature type="domain" description="DUF7619" evidence="6">
    <location>
        <begin position="748"/>
        <end position="876"/>
    </location>
</feature>
<gene>
    <name evidence="7" type="ORF">SAMN05444377_10263</name>
</gene>
<dbReference type="Pfam" id="PF18962">
    <property type="entry name" value="Por_Secre_tail"/>
    <property type="match status" value="1"/>
</dbReference>
<dbReference type="PANTHER" id="PTHR47566">
    <property type="match status" value="1"/>
</dbReference>
<protein>
    <submittedName>
        <fullName evidence="7">Conserved repeat domain-containing protein/Por secretion system C-terminal sorting domain-containing protein</fullName>
    </submittedName>
</protein>
<dbReference type="InterPro" id="IPR032675">
    <property type="entry name" value="LRR_dom_sf"/>
</dbReference>
<evidence type="ECO:0000256" key="4">
    <source>
        <dbReference type="SAM" id="SignalP"/>
    </source>
</evidence>
<dbReference type="EMBL" id="FQVQ01000002">
    <property type="protein sequence ID" value="SHE93207.1"/>
    <property type="molecule type" value="Genomic_DNA"/>
</dbReference>
<dbReference type="NCBIfam" id="TIGR01451">
    <property type="entry name" value="B_ant_repeat"/>
    <property type="match status" value="1"/>
</dbReference>
<dbReference type="NCBIfam" id="TIGR04183">
    <property type="entry name" value="Por_Secre_tail"/>
    <property type="match status" value="1"/>
</dbReference>
<proteinExistence type="predicted"/>
<dbReference type="Pfam" id="PF24595">
    <property type="entry name" value="DUF7619"/>
    <property type="match status" value="1"/>
</dbReference>
<keyword evidence="2 4" id="KW-0732">Signal</keyword>
<accession>A0A1M4XHP8</accession>
<organism evidence="7 8">
    <name type="scientific">Flavobacterium fontis</name>
    <dbReference type="NCBI Taxonomy" id="1124188"/>
    <lineage>
        <taxon>Bacteria</taxon>
        <taxon>Pseudomonadati</taxon>
        <taxon>Bacteroidota</taxon>
        <taxon>Flavobacteriia</taxon>
        <taxon>Flavobacteriales</taxon>
        <taxon>Flavobacteriaceae</taxon>
        <taxon>Flavobacterium</taxon>
    </lineage>
</organism>
<dbReference type="PANTHER" id="PTHR47566:SF1">
    <property type="entry name" value="PROTEIN NUD1"/>
    <property type="match status" value="1"/>
</dbReference>
<evidence type="ECO:0000256" key="3">
    <source>
        <dbReference type="ARBA" id="ARBA00022737"/>
    </source>
</evidence>
<dbReference type="OrthoDB" id="1110367at2"/>
<dbReference type="SUPFAM" id="SSF52058">
    <property type="entry name" value="L domain-like"/>
    <property type="match status" value="2"/>
</dbReference>
<evidence type="ECO:0000259" key="6">
    <source>
        <dbReference type="Pfam" id="PF24595"/>
    </source>
</evidence>
<feature type="signal peptide" evidence="4">
    <location>
        <begin position="1"/>
        <end position="18"/>
    </location>
</feature>
<evidence type="ECO:0000259" key="5">
    <source>
        <dbReference type="Pfam" id="PF18962"/>
    </source>
</evidence>
<keyword evidence="1" id="KW-0433">Leucine-rich repeat</keyword>
<feature type="chain" id="PRO_5012092812" evidence="4">
    <location>
        <begin position="19"/>
        <end position="964"/>
    </location>
</feature>
<dbReference type="AlphaFoldDB" id="A0A1M4XHP8"/>
<dbReference type="GO" id="GO:0035591">
    <property type="term" value="F:signaling adaptor activity"/>
    <property type="evidence" value="ECO:0007669"/>
    <property type="project" value="TreeGrafter"/>
</dbReference>
<evidence type="ECO:0000256" key="1">
    <source>
        <dbReference type="ARBA" id="ARBA00022614"/>
    </source>
</evidence>
<name>A0A1M4XHP8_9FLAO</name>
<dbReference type="InterPro" id="IPR052574">
    <property type="entry name" value="CDIRP"/>
</dbReference>
<evidence type="ECO:0000256" key="2">
    <source>
        <dbReference type="ARBA" id="ARBA00022729"/>
    </source>
</evidence>
<reference evidence="7 8" key="1">
    <citation type="submission" date="2016-11" db="EMBL/GenBank/DDBJ databases">
        <authorList>
            <person name="Jaros S."/>
            <person name="Januszkiewicz K."/>
            <person name="Wedrychowicz H."/>
        </authorList>
    </citation>
    <scope>NUCLEOTIDE SEQUENCE [LARGE SCALE GENOMIC DNA]</scope>
    <source>
        <strain evidence="7 8">DSM 25660</strain>
    </source>
</reference>
<dbReference type="InterPro" id="IPR047589">
    <property type="entry name" value="DUF11_rpt"/>
</dbReference>
<dbReference type="Gene3D" id="3.80.10.10">
    <property type="entry name" value="Ribonuclease Inhibitor"/>
    <property type="match status" value="2"/>
</dbReference>
<feature type="domain" description="Secretion system C-terminal sorting" evidence="5">
    <location>
        <begin position="894"/>
        <end position="961"/>
    </location>
</feature>
<dbReference type="RefSeq" id="WP_083544714.1">
    <property type="nucleotide sequence ID" value="NZ_FQVQ01000002.1"/>
</dbReference>
<dbReference type="InterPro" id="IPR026444">
    <property type="entry name" value="Secre_tail"/>
</dbReference>